<keyword evidence="2" id="KW-1185">Reference proteome</keyword>
<evidence type="ECO:0000313" key="2">
    <source>
        <dbReference type="Proteomes" id="UP000605992"/>
    </source>
</evidence>
<dbReference type="Proteomes" id="UP000605992">
    <property type="component" value="Unassembled WGS sequence"/>
</dbReference>
<dbReference type="RefSeq" id="WP_203946873.1">
    <property type="nucleotide sequence ID" value="NZ_BOOR01000038.1"/>
</dbReference>
<dbReference type="Pfam" id="PF03640">
    <property type="entry name" value="Lipoprotein_15"/>
    <property type="match status" value="2"/>
</dbReference>
<proteinExistence type="predicted"/>
<comment type="caution">
    <text evidence="1">The sequence shown here is derived from an EMBL/GenBank/DDBJ whole genome shotgun (WGS) entry which is preliminary data.</text>
</comment>
<evidence type="ECO:0008006" key="3">
    <source>
        <dbReference type="Google" id="ProtNLM"/>
    </source>
</evidence>
<accession>A0A8J3XY05</accession>
<reference evidence="1" key="1">
    <citation type="submission" date="2021-01" db="EMBL/GenBank/DDBJ databases">
        <title>Whole genome shotgun sequence of Planotetraspora thailandica NBRC 104271.</title>
        <authorList>
            <person name="Komaki H."/>
            <person name="Tamura T."/>
        </authorList>
    </citation>
    <scope>NUCLEOTIDE SEQUENCE</scope>
    <source>
        <strain evidence="1">NBRC 104271</strain>
    </source>
</reference>
<dbReference type="AlphaFoldDB" id="A0A8J3XY05"/>
<dbReference type="PANTHER" id="PTHR39335">
    <property type="entry name" value="BLL4220 PROTEIN"/>
    <property type="match status" value="1"/>
</dbReference>
<protein>
    <recommendedName>
        <fullName evidence="3">Lipoprotein</fullName>
    </recommendedName>
</protein>
<evidence type="ECO:0000313" key="1">
    <source>
        <dbReference type="EMBL" id="GII56735.1"/>
    </source>
</evidence>
<dbReference type="InterPro" id="IPR005297">
    <property type="entry name" value="Lipoprotein_repeat"/>
</dbReference>
<dbReference type="PANTHER" id="PTHR39335:SF1">
    <property type="entry name" value="BLL4220 PROTEIN"/>
    <property type="match status" value="1"/>
</dbReference>
<gene>
    <name evidence="1" type="ORF">Pth03_51240</name>
</gene>
<dbReference type="GO" id="GO:0043448">
    <property type="term" value="P:alkane catabolic process"/>
    <property type="evidence" value="ECO:0007669"/>
    <property type="project" value="TreeGrafter"/>
</dbReference>
<dbReference type="EMBL" id="BOOR01000038">
    <property type="protein sequence ID" value="GII56735.1"/>
    <property type="molecule type" value="Genomic_DNA"/>
</dbReference>
<organism evidence="1 2">
    <name type="scientific">Planotetraspora thailandica</name>
    <dbReference type="NCBI Taxonomy" id="487172"/>
    <lineage>
        <taxon>Bacteria</taxon>
        <taxon>Bacillati</taxon>
        <taxon>Actinomycetota</taxon>
        <taxon>Actinomycetes</taxon>
        <taxon>Streptosporangiales</taxon>
        <taxon>Streptosporangiaceae</taxon>
        <taxon>Planotetraspora</taxon>
    </lineage>
</organism>
<sequence>MTAHLTFSGSRTARGPIRRALVASVLTVCGVAVMSGCGKTITIGDAPAPASSAPAAPAAPAVDNTGLQLVNSTAAEAGLNGTGGTVVGAAVQETPPQWVQLTAVTAPPLSSPRLVNINQAALYRFDKDTANPSQSNCDDSCAAQWPPVTVKQGGHVYLSGVDPQQIGAIQRKDGQIQLTVGGWPVYRFAGDAQPGDLKGQGIGGTWFAVSPDGGKVLQ</sequence>
<name>A0A8J3XY05_9ACTN</name>